<evidence type="ECO:0000313" key="2">
    <source>
        <dbReference type="Proteomes" id="UP000479710"/>
    </source>
</evidence>
<dbReference type="Proteomes" id="UP000479710">
    <property type="component" value="Unassembled WGS sequence"/>
</dbReference>
<reference evidence="1 2" key="1">
    <citation type="submission" date="2019-11" db="EMBL/GenBank/DDBJ databases">
        <title>Whole genome sequence of Oryza granulata.</title>
        <authorList>
            <person name="Li W."/>
        </authorList>
    </citation>
    <scope>NUCLEOTIDE SEQUENCE [LARGE SCALE GENOMIC DNA]</scope>
    <source>
        <strain evidence="2">cv. Menghai</strain>
        <tissue evidence="1">Leaf</tissue>
    </source>
</reference>
<organism evidence="1 2">
    <name type="scientific">Oryza meyeriana var. granulata</name>
    <dbReference type="NCBI Taxonomy" id="110450"/>
    <lineage>
        <taxon>Eukaryota</taxon>
        <taxon>Viridiplantae</taxon>
        <taxon>Streptophyta</taxon>
        <taxon>Embryophyta</taxon>
        <taxon>Tracheophyta</taxon>
        <taxon>Spermatophyta</taxon>
        <taxon>Magnoliopsida</taxon>
        <taxon>Liliopsida</taxon>
        <taxon>Poales</taxon>
        <taxon>Poaceae</taxon>
        <taxon>BOP clade</taxon>
        <taxon>Oryzoideae</taxon>
        <taxon>Oryzeae</taxon>
        <taxon>Oryzinae</taxon>
        <taxon>Oryza</taxon>
        <taxon>Oryza meyeriana</taxon>
    </lineage>
</organism>
<comment type="caution">
    <text evidence="1">The sequence shown here is derived from an EMBL/GenBank/DDBJ whole genome shotgun (WGS) entry which is preliminary data.</text>
</comment>
<evidence type="ECO:0000313" key="1">
    <source>
        <dbReference type="EMBL" id="KAF0895910.1"/>
    </source>
</evidence>
<accession>A0A6G1C6W9</accession>
<dbReference type="AlphaFoldDB" id="A0A6G1C6W9"/>
<sequence>ISSTPRLPKLSSRLLCEPRGSCSEGLRLGAPPEHLLVDLEVTLMDLNFLGETTRVLKSS</sequence>
<feature type="non-terminal residue" evidence="1">
    <location>
        <position position="1"/>
    </location>
</feature>
<name>A0A6G1C6W9_9ORYZ</name>
<dbReference type="EMBL" id="SPHZ02000010">
    <property type="protein sequence ID" value="KAF0895910.1"/>
    <property type="molecule type" value="Genomic_DNA"/>
</dbReference>
<gene>
    <name evidence="1" type="ORF">E2562_017554</name>
</gene>
<keyword evidence="2" id="KW-1185">Reference proteome</keyword>
<proteinExistence type="predicted"/>
<protein>
    <submittedName>
        <fullName evidence="1">Uncharacterized protein</fullName>
    </submittedName>
</protein>